<comment type="caution">
    <text evidence="1">The sequence shown here is derived from an EMBL/GenBank/DDBJ whole genome shotgun (WGS) entry which is preliminary data.</text>
</comment>
<keyword evidence="2" id="KW-1185">Reference proteome</keyword>
<accession>A0ABW6IL01</accession>
<name>A0ABW6IL01_9CYAN</name>
<evidence type="ECO:0000313" key="1">
    <source>
        <dbReference type="EMBL" id="MFE4108255.1"/>
    </source>
</evidence>
<organism evidence="1 2">
    <name type="scientific">Almyronema epifaneia S1</name>
    <dbReference type="NCBI Taxonomy" id="2991925"/>
    <lineage>
        <taxon>Bacteria</taxon>
        <taxon>Bacillati</taxon>
        <taxon>Cyanobacteriota</taxon>
        <taxon>Cyanophyceae</taxon>
        <taxon>Nodosilineales</taxon>
        <taxon>Nodosilineaceae</taxon>
        <taxon>Almyronema</taxon>
        <taxon>Almyronema epifaneia</taxon>
    </lineage>
</organism>
<dbReference type="Proteomes" id="UP001600165">
    <property type="component" value="Unassembled WGS sequence"/>
</dbReference>
<dbReference type="EMBL" id="JBHZOL010000102">
    <property type="protein sequence ID" value="MFE4108255.1"/>
    <property type="molecule type" value="Genomic_DNA"/>
</dbReference>
<protein>
    <submittedName>
        <fullName evidence="1">Uncharacterized protein</fullName>
    </submittedName>
</protein>
<dbReference type="RefSeq" id="WP_377967794.1">
    <property type="nucleotide sequence ID" value="NZ_JBHZOL010000102.1"/>
</dbReference>
<sequence>MAKLKIDGTLGWWQALQNLQQRFAIGLLESFLTAKFLDRLAIHHKPDASGKAALH</sequence>
<proteinExistence type="predicted"/>
<evidence type="ECO:0000313" key="2">
    <source>
        <dbReference type="Proteomes" id="UP001600165"/>
    </source>
</evidence>
<reference evidence="1 2" key="1">
    <citation type="submission" date="2024-10" db="EMBL/GenBank/DDBJ databases">
        <authorList>
            <person name="Ratan Roy A."/>
            <person name="Morales Sandoval P.H."/>
            <person name="De Los Santos Villalobos S."/>
            <person name="Chakraborty S."/>
            <person name="Mukherjee J."/>
        </authorList>
    </citation>
    <scope>NUCLEOTIDE SEQUENCE [LARGE SCALE GENOMIC DNA]</scope>
    <source>
        <strain evidence="1 2">S1</strain>
    </source>
</reference>
<gene>
    <name evidence="1" type="ORF">ACFVKH_18385</name>
</gene>